<organism evidence="1 2">
    <name type="scientific">Flavobacterium arsenatis</name>
    <dbReference type="NCBI Taxonomy" id="1484332"/>
    <lineage>
        <taxon>Bacteria</taxon>
        <taxon>Pseudomonadati</taxon>
        <taxon>Bacteroidota</taxon>
        <taxon>Flavobacteriia</taxon>
        <taxon>Flavobacteriales</taxon>
        <taxon>Flavobacteriaceae</taxon>
        <taxon>Flavobacterium</taxon>
    </lineage>
</organism>
<dbReference type="Pfam" id="PF04255">
    <property type="entry name" value="DUF433"/>
    <property type="match status" value="1"/>
</dbReference>
<proteinExistence type="predicted"/>
<dbReference type="EMBL" id="JAVDVI010000004">
    <property type="protein sequence ID" value="MDR6967234.1"/>
    <property type="molecule type" value="Genomic_DNA"/>
</dbReference>
<protein>
    <submittedName>
        <fullName evidence="1">Uncharacterized protein (DUF433 family)</fullName>
    </submittedName>
</protein>
<name>A0ABU1TMN3_9FLAO</name>
<evidence type="ECO:0000313" key="1">
    <source>
        <dbReference type="EMBL" id="MDR6967234.1"/>
    </source>
</evidence>
<dbReference type="PANTHER" id="PTHR34849">
    <property type="entry name" value="SSL5025 PROTEIN"/>
    <property type="match status" value="1"/>
</dbReference>
<reference evidence="1 2" key="1">
    <citation type="submission" date="2023-07" db="EMBL/GenBank/DDBJ databases">
        <title>Sorghum-associated microbial communities from plants grown in Nebraska, USA.</title>
        <authorList>
            <person name="Schachtman D."/>
        </authorList>
    </citation>
    <scope>NUCLEOTIDE SEQUENCE [LARGE SCALE GENOMIC DNA]</scope>
    <source>
        <strain evidence="1 2">3773</strain>
    </source>
</reference>
<dbReference type="InterPro" id="IPR007367">
    <property type="entry name" value="DUF433"/>
</dbReference>
<dbReference type="InterPro" id="IPR036388">
    <property type="entry name" value="WH-like_DNA-bd_sf"/>
</dbReference>
<dbReference type="SUPFAM" id="SSF46689">
    <property type="entry name" value="Homeodomain-like"/>
    <property type="match status" value="1"/>
</dbReference>
<dbReference type="Proteomes" id="UP001255185">
    <property type="component" value="Unassembled WGS sequence"/>
</dbReference>
<sequence length="76" mass="8557">MNLLERITIDPNICHGKPSIRGMRWTVEMIIDLLGSGMSNDEIIEDHPELEKEDILASLKFAKMYLSGQSIINIAS</sequence>
<dbReference type="RefSeq" id="WP_310025262.1">
    <property type="nucleotide sequence ID" value="NZ_JAVDVI010000004.1"/>
</dbReference>
<keyword evidence="2" id="KW-1185">Reference proteome</keyword>
<dbReference type="InterPro" id="IPR009057">
    <property type="entry name" value="Homeodomain-like_sf"/>
</dbReference>
<dbReference type="PANTHER" id="PTHR34849:SF3">
    <property type="entry name" value="SSR2962 PROTEIN"/>
    <property type="match status" value="1"/>
</dbReference>
<accession>A0ABU1TMN3</accession>
<dbReference type="Gene3D" id="1.10.10.10">
    <property type="entry name" value="Winged helix-like DNA-binding domain superfamily/Winged helix DNA-binding domain"/>
    <property type="match status" value="1"/>
</dbReference>
<gene>
    <name evidence="1" type="ORF">J2X31_001241</name>
</gene>
<evidence type="ECO:0000313" key="2">
    <source>
        <dbReference type="Proteomes" id="UP001255185"/>
    </source>
</evidence>
<comment type="caution">
    <text evidence="1">The sequence shown here is derived from an EMBL/GenBank/DDBJ whole genome shotgun (WGS) entry which is preliminary data.</text>
</comment>